<evidence type="ECO:0000256" key="2">
    <source>
        <dbReference type="ARBA" id="ARBA00010742"/>
    </source>
</evidence>
<dbReference type="KEGG" id="sri:SELR_27740"/>
<reference evidence="5 6" key="1">
    <citation type="submission" date="2011-10" db="EMBL/GenBank/DDBJ databases">
        <title>Whole genome sequence of Selenomonas ruminantium subsp. lactilytica TAM6421.</title>
        <authorList>
            <person name="Oguchi A."/>
            <person name="Ankai A."/>
            <person name="Kaneko J."/>
            <person name="Yamada-Narita S."/>
            <person name="Fukui S."/>
            <person name="Takahashi M."/>
            <person name="Onodera T."/>
            <person name="Kojima S."/>
            <person name="Fushimi T."/>
            <person name="Abe N."/>
            <person name="Kamio Y."/>
            <person name="Yamazaki S."/>
            <person name="Fujita N."/>
        </authorList>
    </citation>
    <scope>NUCLEOTIDE SEQUENCE [LARGE SCALE GENOMIC DNA]</scope>
    <source>
        <strain evidence="6">NBRC 103574 / TAM6421</strain>
    </source>
</reference>
<dbReference type="InterPro" id="IPR015168">
    <property type="entry name" value="SsuA/THI5"/>
</dbReference>
<dbReference type="EMBL" id="AP012292">
    <property type="protein sequence ID" value="BAL84482.1"/>
    <property type="molecule type" value="Genomic_DNA"/>
</dbReference>
<dbReference type="eggNOG" id="COG0715">
    <property type="taxonomic scope" value="Bacteria"/>
</dbReference>
<dbReference type="HOGENOM" id="CLU_028871_5_1_9"/>
<comment type="subcellular location">
    <subcellularLocation>
        <location evidence="1">Periplasm</location>
    </subcellularLocation>
</comment>
<name>I0GUP5_SELRL</name>
<evidence type="ECO:0000259" key="4">
    <source>
        <dbReference type="Pfam" id="PF09084"/>
    </source>
</evidence>
<dbReference type="Proteomes" id="UP000007887">
    <property type="component" value="Chromosome"/>
</dbReference>
<accession>I0GUP5</accession>
<dbReference type="PANTHER" id="PTHR30024:SF47">
    <property type="entry name" value="TAURINE-BINDING PERIPLASMIC PROTEIN"/>
    <property type="match status" value="1"/>
</dbReference>
<dbReference type="Gene3D" id="3.40.190.10">
    <property type="entry name" value="Periplasmic binding protein-like II"/>
    <property type="match status" value="2"/>
</dbReference>
<proteinExistence type="inferred from homology"/>
<evidence type="ECO:0000256" key="1">
    <source>
        <dbReference type="ARBA" id="ARBA00004418"/>
    </source>
</evidence>
<organism evidence="5 6">
    <name type="scientific">Selenomonas ruminantium subsp. lactilytica (strain NBRC 103574 / TAM6421)</name>
    <dbReference type="NCBI Taxonomy" id="927704"/>
    <lineage>
        <taxon>Bacteria</taxon>
        <taxon>Bacillati</taxon>
        <taxon>Bacillota</taxon>
        <taxon>Negativicutes</taxon>
        <taxon>Selenomonadales</taxon>
        <taxon>Selenomonadaceae</taxon>
        <taxon>Selenomonas</taxon>
    </lineage>
</organism>
<dbReference type="PATRIC" id="fig|927704.6.peg.2862"/>
<comment type="similarity">
    <text evidence="2">Belongs to the bacterial solute-binding protein SsuA/TauA family.</text>
</comment>
<evidence type="ECO:0000313" key="5">
    <source>
        <dbReference type="EMBL" id="BAL84482.1"/>
    </source>
</evidence>
<protein>
    <submittedName>
        <fullName evidence="5">Putative ABC transporter periplasmic substrate-binding protein</fullName>
    </submittedName>
</protein>
<keyword evidence="3" id="KW-0732">Signal</keyword>
<dbReference type="GO" id="GO:0042597">
    <property type="term" value="C:periplasmic space"/>
    <property type="evidence" value="ECO:0007669"/>
    <property type="project" value="UniProtKB-SubCell"/>
</dbReference>
<dbReference type="SUPFAM" id="SSF53850">
    <property type="entry name" value="Periplasmic binding protein-like II"/>
    <property type="match status" value="1"/>
</dbReference>
<evidence type="ECO:0000313" key="6">
    <source>
        <dbReference type="Proteomes" id="UP000007887"/>
    </source>
</evidence>
<dbReference type="AlphaFoldDB" id="I0GUP5"/>
<sequence>MNMSETERRNAIYSVLAALALVLVIVLAGCGSDTKKSAEKVDENEVYEFNFPNVPWSDPVYIAAEKGFFAKHGLKVNFTGYLANINDIVTNVASGNFPFACQHASTLAVGISNGYPIKAIAAGWGTSAEKPMLRFLTLKDSGINNLDDLRGHKIAIPTPTELEWLEAKDKLNFKDGDVDETVISYEKMDGALLSHQVDAVMLINPFSDRLLTNESVKQIGTLVDIVGEEKGWPQQFVNTAFLEKNPEIVKRYVAAIADANDWARANPDEAGLVIAKALNVDPSQGALYNPVFPEHALIDKSDADLWVRISGKYGLLARPVSLDELYTNQYNPYNKGGR</sequence>
<gene>
    <name evidence="5" type="ordered locus">SELR_27740</name>
</gene>
<dbReference type="PANTHER" id="PTHR30024">
    <property type="entry name" value="ALIPHATIC SULFONATES-BINDING PROTEIN-RELATED"/>
    <property type="match status" value="1"/>
</dbReference>
<feature type="domain" description="SsuA/THI5-like" evidence="4">
    <location>
        <begin position="59"/>
        <end position="270"/>
    </location>
</feature>
<evidence type="ECO:0000256" key="3">
    <source>
        <dbReference type="ARBA" id="ARBA00022729"/>
    </source>
</evidence>
<dbReference type="Pfam" id="PF09084">
    <property type="entry name" value="NMT1"/>
    <property type="match status" value="1"/>
</dbReference>